<dbReference type="Proteomes" id="UP000007801">
    <property type="component" value="Unassembled WGS sequence"/>
</dbReference>
<evidence type="ECO:0008006" key="4">
    <source>
        <dbReference type="Google" id="ProtNLM"/>
    </source>
</evidence>
<sequence>MALLKWTTLTFIVFLFFKKNFIEGKNISPSILHKGRALTISEYFDQNATHSEVVGDKSWPMNDVAVECLVGCLKIPAILCMAIAGMMHPLWMRRCRQHFCTHTALEPNGQNNEHSIESQDPLAQKSSLGQVKLCDMGL</sequence>
<dbReference type="InParanoid" id="A0A0P8XVK1"/>
<organism evidence="2 3">
    <name type="scientific">Drosophila ananassae</name>
    <name type="common">Fruit fly</name>
    <dbReference type="NCBI Taxonomy" id="7217"/>
    <lineage>
        <taxon>Eukaryota</taxon>
        <taxon>Metazoa</taxon>
        <taxon>Ecdysozoa</taxon>
        <taxon>Arthropoda</taxon>
        <taxon>Hexapoda</taxon>
        <taxon>Insecta</taxon>
        <taxon>Pterygota</taxon>
        <taxon>Neoptera</taxon>
        <taxon>Endopterygota</taxon>
        <taxon>Diptera</taxon>
        <taxon>Brachycera</taxon>
        <taxon>Muscomorpha</taxon>
        <taxon>Ephydroidea</taxon>
        <taxon>Drosophilidae</taxon>
        <taxon>Drosophila</taxon>
        <taxon>Sophophora</taxon>
    </lineage>
</organism>
<gene>
    <name evidence="2" type="primary">Dana\GF28151</name>
    <name evidence="2" type="ORF">GF28151</name>
</gene>
<protein>
    <recommendedName>
        <fullName evidence="4">Frizzled/Smoothened transmembrane domain-containing protein</fullName>
    </recommendedName>
</protein>
<dbReference type="GeneID" id="26515560"/>
<dbReference type="KEGG" id="dan:26515560"/>
<keyword evidence="3" id="KW-1185">Reference proteome</keyword>
<evidence type="ECO:0000313" key="2">
    <source>
        <dbReference type="EMBL" id="KPU78770.1"/>
    </source>
</evidence>
<proteinExistence type="predicted"/>
<feature type="chain" id="PRO_5006154191" description="Frizzled/Smoothened transmembrane domain-containing protein" evidence="1">
    <location>
        <begin position="25"/>
        <end position="138"/>
    </location>
</feature>
<evidence type="ECO:0000256" key="1">
    <source>
        <dbReference type="SAM" id="SignalP"/>
    </source>
</evidence>
<dbReference type="EMBL" id="CH902618">
    <property type="protein sequence ID" value="KPU78770.1"/>
    <property type="molecule type" value="Genomic_DNA"/>
</dbReference>
<accession>A0A0P8XVK1</accession>
<feature type="signal peptide" evidence="1">
    <location>
        <begin position="1"/>
        <end position="24"/>
    </location>
</feature>
<dbReference type="AlphaFoldDB" id="A0A0P8XVK1"/>
<name>A0A0P8XVK1_DROAN</name>
<keyword evidence="1" id="KW-0732">Signal</keyword>
<evidence type="ECO:0000313" key="3">
    <source>
        <dbReference type="Proteomes" id="UP000007801"/>
    </source>
</evidence>
<dbReference type="OrthoDB" id="10337651at2759"/>
<reference evidence="2 3" key="1">
    <citation type="journal article" date="2007" name="Nature">
        <title>Evolution of genes and genomes on the Drosophila phylogeny.</title>
        <authorList>
            <consortium name="Drosophila 12 Genomes Consortium"/>
            <person name="Clark A.G."/>
            <person name="Eisen M.B."/>
            <person name="Smith D.R."/>
            <person name="Bergman C.M."/>
            <person name="Oliver B."/>
            <person name="Markow T.A."/>
            <person name="Kaufman T.C."/>
            <person name="Kellis M."/>
            <person name="Gelbart W."/>
            <person name="Iyer V.N."/>
            <person name="Pollard D.A."/>
            <person name="Sackton T.B."/>
            <person name="Larracuente A.M."/>
            <person name="Singh N.D."/>
            <person name="Abad J.P."/>
            <person name="Abt D.N."/>
            <person name="Adryan B."/>
            <person name="Aguade M."/>
            <person name="Akashi H."/>
            <person name="Anderson W.W."/>
            <person name="Aquadro C.F."/>
            <person name="Ardell D.H."/>
            <person name="Arguello R."/>
            <person name="Artieri C.G."/>
            <person name="Barbash D.A."/>
            <person name="Barker D."/>
            <person name="Barsanti P."/>
            <person name="Batterham P."/>
            <person name="Batzoglou S."/>
            <person name="Begun D."/>
            <person name="Bhutkar A."/>
            <person name="Blanco E."/>
            <person name="Bosak S.A."/>
            <person name="Bradley R.K."/>
            <person name="Brand A.D."/>
            <person name="Brent M.R."/>
            <person name="Brooks A.N."/>
            <person name="Brown R.H."/>
            <person name="Butlin R.K."/>
            <person name="Caggese C."/>
            <person name="Calvi B.R."/>
            <person name="Bernardo de Carvalho A."/>
            <person name="Caspi A."/>
            <person name="Castrezana S."/>
            <person name="Celniker S.E."/>
            <person name="Chang J.L."/>
            <person name="Chapple C."/>
            <person name="Chatterji S."/>
            <person name="Chinwalla A."/>
            <person name="Civetta A."/>
            <person name="Clifton S.W."/>
            <person name="Comeron J.M."/>
            <person name="Costello J.C."/>
            <person name="Coyne J.A."/>
            <person name="Daub J."/>
            <person name="David R.G."/>
            <person name="Delcher A.L."/>
            <person name="Delehaunty K."/>
            <person name="Do C.B."/>
            <person name="Ebling H."/>
            <person name="Edwards K."/>
            <person name="Eickbush T."/>
            <person name="Evans J.D."/>
            <person name="Filipski A."/>
            <person name="Findeiss S."/>
            <person name="Freyhult E."/>
            <person name="Fulton L."/>
            <person name="Fulton R."/>
            <person name="Garcia A.C."/>
            <person name="Gardiner A."/>
            <person name="Garfield D.A."/>
            <person name="Garvin B.E."/>
            <person name="Gibson G."/>
            <person name="Gilbert D."/>
            <person name="Gnerre S."/>
            <person name="Godfrey J."/>
            <person name="Good R."/>
            <person name="Gotea V."/>
            <person name="Gravely B."/>
            <person name="Greenberg A.J."/>
            <person name="Griffiths-Jones S."/>
            <person name="Gross S."/>
            <person name="Guigo R."/>
            <person name="Gustafson E.A."/>
            <person name="Haerty W."/>
            <person name="Hahn M.W."/>
            <person name="Halligan D.L."/>
            <person name="Halpern A.L."/>
            <person name="Halter G.M."/>
            <person name="Han M.V."/>
            <person name="Heger A."/>
            <person name="Hillier L."/>
            <person name="Hinrichs A.S."/>
            <person name="Holmes I."/>
            <person name="Hoskins R.A."/>
            <person name="Hubisz M.J."/>
            <person name="Hultmark D."/>
            <person name="Huntley M.A."/>
            <person name="Jaffe D.B."/>
            <person name="Jagadeeshan S."/>
            <person name="Jeck W.R."/>
            <person name="Johnson J."/>
            <person name="Jones C.D."/>
            <person name="Jordan W.C."/>
            <person name="Karpen G.H."/>
            <person name="Kataoka E."/>
            <person name="Keightley P.D."/>
            <person name="Kheradpour P."/>
            <person name="Kirkness E.F."/>
            <person name="Koerich L.B."/>
            <person name="Kristiansen K."/>
            <person name="Kudrna D."/>
            <person name="Kulathinal R.J."/>
            <person name="Kumar S."/>
            <person name="Kwok R."/>
            <person name="Lander E."/>
            <person name="Langley C.H."/>
            <person name="Lapoint R."/>
            <person name="Lazzaro B.P."/>
            <person name="Lee S.J."/>
            <person name="Levesque L."/>
            <person name="Li R."/>
            <person name="Lin C.F."/>
            <person name="Lin M.F."/>
            <person name="Lindblad-Toh K."/>
            <person name="Llopart A."/>
            <person name="Long M."/>
            <person name="Low L."/>
            <person name="Lozovsky E."/>
            <person name="Lu J."/>
            <person name="Luo M."/>
            <person name="Machado C.A."/>
            <person name="Makalowski W."/>
            <person name="Marzo M."/>
            <person name="Matsuda M."/>
            <person name="Matzkin L."/>
            <person name="McAllister B."/>
            <person name="McBride C.S."/>
            <person name="McKernan B."/>
            <person name="McKernan K."/>
            <person name="Mendez-Lago M."/>
            <person name="Minx P."/>
            <person name="Mollenhauer M.U."/>
            <person name="Montooth K."/>
            <person name="Mount S.M."/>
            <person name="Mu X."/>
            <person name="Myers E."/>
            <person name="Negre B."/>
            <person name="Newfeld S."/>
            <person name="Nielsen R."/>
            <person name="Noor M.A."/>
            <person name="O'Grady P."/>
            <person name="Pachter L."/>
            <person name="Papaceit M."/>
            <person name="Parisi M.J."/>
            <person name="Parisi M."/>
            <person name="Parts L."/>
            <person name="Pedersen J.S."/>
            <person name="Pesole G."/>
            <person name="Phillippy A.M."/>
            <person name="Ponting C.P."/>
            <person name="Pop M."/>
            <person name="Porcelli D."/>
            <person name="Powell J.R."/>
            <person name="Prohaska S."/>
            <person name="Pruitt K."/>
            <person name="Puig M."/>
            <person name="Quesneville H."/>
            <person name="Ram K.R."/>
            <person name="Rand D."/>
            <person name="Rasmussen M.D."/>
            <person name="Reed L.K."/>
            <person name="Reenan R."/>
            <person name="Reily A."/>
            <person name="Remington K.A."/>
            <person name="Rieger T.T."/>
            <person name="Ritchie M.G."/>
            <person name="Robin C."/>
            <person name="Rogers Y.H."/>
            <person name="Rohde C."/>
            <person name="Rozas J."/>
            <person name="Rubenfield M.J."/>
            <person name="Ruiz A."/>
            <person name="Russo S."/>
            <person name="Salzberg S.L."/>
            <person name="Sanchez-Gracia A."/>
            <person name="Saranga D.J."/>
            <person name="Sato H."/>
            <person name="Schaeffer S.W."/>
            <person name="Schatz M.C."/>
            <person name="Schlenke T."/>
            <person name="Schwartz R."/>
            <person name="Segarra C."/>
            <person name="Singh R.S."/>
            <person name="Sirot L."/>
            <person name="Sirota M."/>
            <person name="Sisneros N.B."/>
            <person name="Smith C.D."/>
            <person name="Smith T.F."/>
            <person name="Spieth J."/>
            <person name="Stage D.E."/>
            <person name="Stark A."/>
            <person name="Stephan W."/>
            <person name="Strausberg R.L."/>
            <person name="Strempel S."/>
            <person name="Sturgill D."/>
            <person name="Sutton G."/>
            <person name="Sutton G.G."/>
            <person name="Tao W."/>
            <person name="Teichmann S."/>
            <person name="Tobari Y.N."/>
            <person name="Tomimura Y."/>
            <person name="Tsolas J.M."/>
            <person name="Valente V.L."/>
            <person name="Venter E."/>
            <person name="Venter J.C."/>
            <person name="Vicario S."/>
            <person name="Vieira F.G."/>
            <person name="Vilella A.J."/>
            <person name="Villasante A."/>
            <person name="Walenz B."/>
            <person name="Wang J."/>
            <person name="Wasserman M."/>
            <person name="Watts T."/>
            <person name="Wilson D."/>
            <person name="Wilson R.K."/>
            <person name="Wing R.A."/>
            <person name="Wolfner M.F."/>
            <person name="Wong A."/>
            <person name="Wong G.K."/>
            <person name="Wu C.I."/>
            <person name="Wu G."/>
            <person name="Yamamoto D."/>
            <person name="Yang H.P."/>
            <person name="Yang S.P."/>
            <person name="Yorke J.A."/>
            <person name="Yoshida K."/>
            <person name="Zdobnov E."/>
            <person name="Zhang P."/>
            <person name="Zhang Y."/>
            <person name="Zimin A.V."/>
            <person name="Baldwin J."/>
            <person name="Abdouelleil A."/>
            <person name="Abdulkadir J."/>
            <person name="Abebe A."/>
            <person name="Abera B."/>
            <person name="Abreu J."/>
            <person name="Acer S.C."/>
            <person name="Aftuck L."/>
            <person name="Alexander A."/>
            <person name="An P."/>
            <person name="Anderson E."/>
            <person name="Anderson S."/>
            <person name="Arachi H."/>
            <person name="Azer M."/>
            <person name="Bachantsang P."/>
            <person name="Barry A."/>
            <person name="Bayul T."/>
            <person name="Berlin A."/>
            <person name="Bessette D."/>
            <person name="Bloom T."/>
            <person name="Blye J."/>
            <person name="Boguslavskiy L."/>
            <person name="Bonnet C."/>
            <person name="Boukhgalter B."/>
            <person name="Bourzgui I."/>
            <person name="Brown A."/>
            <person name="Cahill P."/>
            <person name="Channer S."/>
            <person name="Cheshatsang Y."/>
            <person name="Chuda L."/>
            <person name="Citroen M."/>
            <person name="Collymore A."/>
            <person name="Cooke P."/>
            <person name="Costello M."/>
            <person name="D'Aco K."/>
            <person name="Daza R."/>
            <person name="De Haan G."/>
            <person name="DeGray S."/>
            <person name="DeMaso C."/>
            <person name="Dhargay N."/>
            <person name="Dooley K."/>
            <person name="Dooley E."/>
            <person name="Doricent M."/>
            <person name="Dorje P."/>
            <person name="Dorjee K."/>
            <person name="Dupes A."/>
            <person name="Elong R."/>
            <person name="Falk J."/>
            <person name="Farina A."/>
            <person name="Faro S."/>
            <person name="Ferguson D."/>
            <person name="Fisher S."/>
            <person name="Foley C.D."/>
            <person name="Franke A."/>
            <person name="Friedrich D."/>
            <person name="Gadbois L."/>
            <person name="Gearin G."/>
            <person name="Gearin C.R."/>
            <person name="Giannoukos G."/>
            <person name="Goode T."/>
            <person name="Graham J."/>
            <person name="Grandbois E."/>
            <person name="Grewal S."/>
            <person name="Gyaltsen K."/>
            <person name="Hafez N."/>
            <person name="Hagos B."/>
            <person name="Hall J."/>
            <person name="Henson C."/>
            <person name="Hollinger A."/>
            <person name="Honan T."/>
            <person name="Huard M.D."/>
            <person name="Hughes L."/>
            <person name="Hurhula B."/>
            <person name="Husby M.E."/>
            <person name="Kamat A."/>
            <person name="Kanga B."/>
            <person name="Kashin S."/>
            <person name="Khazanovich D."/>
            <person name="Kisner P."/>
            <person name="Lance K."/>
            <person name="Lara M."/>
            <person name="Lee W."/>
            <person name="Lennon N."/>
            <person name="Letendre F."/>
            <person name="LeVine R."/>
            <person name="Lipovsky A."/>
            <person name="Liu X."/>
            <person name="Liu J."/>
            <person name="Liu S."/>
            <person name="Lokyitsang T."/>
            <person name="Lokyitsang Y."/>
            <person name="Lubonja R."/>
            <person name="Lui A."/>
            <person name="MacDonald P."/>
            <person name="Magnisalis V."/>
            <person name="Maru K."/>
            <person name="Matthews C."/>
            <person name="McCusker W."/>
            <person name="McDonough S."/>
            <person name="Mehta T."/>
            <person name="Meldrim J."/>
            <person name="Meneus L."/>
            <person name="Mihai O."/>
            <person name="Mihalev A."/>
            <person name="Mihova T."/>
            <person name="Mittelman R."/>
            <person name="Mlenga V."/>
            <person name="Montmayeur A."/>
            <person name="Mulrain L."/>
            <person name="Navidi A."/>
            <person name="Naylor J."/>
            <person name="Negash T."/>
            <person name="Nguyen T."/>
            <person name="Nguyen N."/>
            <person name="Nicol R."/>
            <person name="Norbu C."/>
            <person name="Norbu N."/>
            <person name="Novod N."/>
            <person name="O'Neill B."/>
            <person name="Osman S."/>
            <person name="Markiewicz E."/>
            <person name="Oyono O.L."/>
            <person name="Patti C."/>
            <person name="Phunkhang P."/>
            <person name="Pierre F."/>
            <person name="Priest M."/>
            <person name="Raghuraman S."/>
            <person name="Rege F."/>
            <person name="Reyes R."/>
            <person name="Rise C."/>
            <person name="Rogov P."/>
            <person name="Ross K."/>
            <person name="Ryan E."/>
            <person name="Settipalli S."/>
            <person name="Shea T."/>
            <person name="Sherpa N."/>
            <person name="Shi L."/>
            <person name="Shih D."/>
            <person name="Sparrow T."/>
            <person name="Spaulding J."/>
            <person name="Stalker J."/>
            <person name="Stange-Thomann N."/>
            <person name="Stavropoulos S."/>
            <person name="Stone C."/>
            <person name="Strader C."/>
            <person name="Tesfaye S."/>
            <person name="Thomson T."/>
            <person name="Thoulutsang Y."/>
            <person name="Thoulutsang D."/>
            <person name="Topham K."/>
            <person name="Topping I."/>
            <person name="Tsamla T."/>
            <person name="Vassiliev H."/>
            <person name="Vo A."/>
            <person name="Wangchuk T."/>
            <person name="Wangdi T."/>
            <person name="Weiand M."/>
            <person name="Wilkinson J."/>
            <person name="Wilson A."/>
            <person name="Yadav S."/>
            <person name="Young G."/>
            <person name="Yu Q."/>
            <person name="Zembek L."/>
            <person name="Zhong D."/>
            <person name="Zimmer A."/>
            <person name="Zwirko Z."/>
            <person name="Jaffe D.B."/>
            <person name="Alvarez P."/>
            <person name="Brockman W."/>
            <person name="Butler J."/>
            <person name="Chin C."/>
            <person name="Gnerre S."/>
            <person name="Grabherr M."/>
            <person name="Kleber M."/>
            <person name="Mauceli E."/>
            <person name="MacCallum I."/>
        </authorList>
    </citation>
    <scope>NUCLEOTIDE SEQUENCE [LARGE SCALE GENOMIC DNA]</scope>
    <source>
        <strain evidence="3">Tucson 14024-0371.13</strain>
    </source>
</reference>